<dbReference type="InterPro" id="IPR036779">
    <property type="entry name" value="LysM_dom_sf"/>
</dbReference>
<dbReference type="EMBL" id="JAAYYV010000295">
    <property type="protein sequence ID" value="NLF54914.1"/>
    <property type="molecule type" value="Genomic_DNA"/>
</dbReference>
<proteinExistence type="predicted"/>
<dbReference type="Gene3D" id="3.10.350.10">
    <property type="entry name" value="LysM domain"/>
    <property type="match status" value="1"/>
</dbReference>
<dbReference type="InterPro" id="IPR018392">
    <property type="entry name" value="LysM"/>
</dbReference>
<dbReference type="SUPFAM" id="SSF54106">
    <property type="entry name" value="LysM domain"/>
    <property type="match status" value="1"/>
</dbReference>
<comment type="caution">
    <text evidence="3">The sequence shown here is derived from an EMBL/GenBank/DDBJ whole genome shotgun (WGS) entry which is preliminary data.</text>
</comment>
<keyword evidence="1" id="KW-1133">Transmembrane helix</keyword>
<reference evidence="3 4" key="1">
    <citation type="journal article" date="2020" name="Biotechnol. Biofuels">
        <title>New insights from the biogas microbiome by comprehensive genome-resolved metagenomics of nearly 1600 species originating from multiple anaerobic digesters.</title>
        <authorList>
            <person name="Campanaro S."/>
            <person name="Treu L."/>
            <person name="Rodriguez-R L.M."/>
            <person name="Kovalovszki A."/>
            <person name="Ziels R.M."/>
            <person name="Maus I."/>
            <person name="Zhu X."/>
            <person name="Kougias P.G."/>
            <person name="Basile A."/>
            <person name="Luo G."/>
            <person name="Schluter A."/>
            <person name="Konstantinidis K.T."/>
            <person name="Angelidaki I."/>
        </authorList>
    </citation>
    <scope>NUCLEOTIDE SEQUENCE [LARGE SCALE GENOMIC DNA]</scope>
    <source>
        <strain evidence="3">AS06rmzACSIP_256</strain>
    </source>
</reference>
<evidence type="ECO:0000256" key="1">
    <source>
        <dbReference type="SAM" id="Phobius"/>
    </source>
</evidence>
<feature type="transmembrane region" description="Helical" evidence="1">
    <location>
        <begin position="50"/>
        <end position="68"/>
    </location>
</feature>
<feature type="domain" description="LysM" evidence="2">
    <location>
        <begin position="80"/>
        <end position="129"/>
    </location>
</feature>
<protein>
    <submittedName>
        <fullName evidence="3">LysM peptidoglycan-binding domain-containing protein</fullName>
    </submittedName>
</protein>
<organism evidence="3 4">
    <name type="scientific">Thauera phenolivorans</name>
    <dbReference type="NCBI Taxonomy" id="1792543"/>
    <lineage>
        <taxon>Bacteria</taxon>
        <taxon>Pseudomonadati</taxon>
        <taxon>Pseudomonadota</taxon>
        <taxon>Betaproteobacteria</taxon>
        <taxon>Rhodocyclales</taxon>
        <taxon>Zoogloeaceae</taxon>
        <taxon>Thauera</taxon>
    </lineage>
</organism>
<gene>
    <name evidence="3" type="ORF">GX576_11075</name>
</gene>
<dbReference type="CDD" id="cd00118">
    <property type="entry name" value="LysM"/>
    <property type="match status" value="1"/>
</dbReference>
<dbReference type="SMART" id="SM00257">
    <property type="entry name" value="LysM"/>
    <property type="match status" value="1"/>
</dbReference>
<sequence length="388" mass="43134">MCMYYIGISERVATVVAVFVVDSFDPHQHAAFRVQPGLLRDDRKRTMIRIIFPLLVGIATLFSGASIAQSGAQLADNAPDSYTVVKGDTLWDISGRFLREPWRWPEVWRLNRDQIRNPHLIYPGQVIMLDRSGPWLTIGRRVGDSDKLQPQVYNESLDTAVPSIPLHVIEPFLNKPLVIDQARLEGAATIVATETSRVLTGSGDTVFAKNVKADTEVWQILRPARPLLDPITRETIAYEADYLGTARVSEHGEPATLEILSAVEEIGTGDLMVPSEHPSVFSYAPHAPDQEVDGRVMSIYRGVTETGRLNVISLNVGARDGIERGHVLTLFRNRGAVEYKGEDGKEVFNLPEKRYGVVFVFRVFDRVSYALVMETDGPVTIGDAARKP</sequence>
<accession>A0A7X7R8R9</accession>
<dbReference type="Proteomes" id="UP000536534">
    <property type="component" value="Unassembled WGS sequence"/>
</dbReference>
<dbReference type="PANTHER" id="PTHR34700">
    <property type="entry name" value="POTASSIUM BINDING PROTEIN KBP"/>
    <property type="match status" value="1"/>
</dbReference>
<keyword evidence="1" id="KW-0472">Membrane</keyword>
<evidence type="ECO:0000313" key="4">
    <source>
        <dbReference type="Proteomes" id="UP000536534"/>
    </source>
</evidence>
<dbReference type="InterPro" id="IPR052196">
    <property type="entry name" value="Bact_Kbp"/>
</dbReference>
<dbReference type="Pfam" id="PF01476">
    <property type="entry name" value="LysM"/>
    <property type="match status" value="1"/>
</dbReference>
<evidence type="ECO:0000313" key="3">
    <source>
        <dbReference type="EMBL" id="NLF54914.1"/>
    </source>
</evidence>
<dbReference type="PROSITE" id="PS51782">
    <property type="entry name" value="LYSM"/>
    <property type="match status" value="1"/>
</dbReference>
<evidence type="ECO:0000259" key="2">
    <source>
        <dbReference type="PROSITE" id="PS51782"/>
    </source>
</evidence>
<dbReference type="AlphaFoldDB" id="A0A7X7R8R9"/>
<keyword evidence="1" id="KW-0812">Transmembrane</keyword>
<name>A0A7X7R8R9_9RHOO</name>
<dbReference type="PANTHER" id="PTHR34700:SF4">
    <property type="entry name" value="PHAGE-LIKE ELEMENT PBSX PROTEIN XKDP"/>
    <property type="match status" value="1"/>
</dbReference>